<dbReference type="EMBL" id="JAHEPS010000001">
    <property type="protein sequence ID" value="MBT1443095.1"/>
    <property type="molecule type" value="Genomic_DNA"/>
</dbReference>
<proteinExistence type="predicted"/>
<dbReference type="Pfam" id="PF10972">
    <property type="entry name" value="CsiV"/>
    <property type="match status" value="1"/>
</dbReference>
<keyword evidence="4" id="KW-1185">Reference proteome</keyword>
<feature type="signal peptide" evidence="2">
    <location>
        <begin position="1"/>
        <end position="21"/>
    </location>
</feature>
<gene>
    <name evidence="3" type="ORF">KJI95_00945</name>
</gene>
<feature type="compositionally biased region" description="Acidic residues" evidence="1">
    <location>
        <begin position="351"/>
        <end position="365"/>
    </location>
</feature>
<accession>A0ABS5UYE4</accession>
<organism evidence="3 4">
    <name type="scientific">Shewanella jiangmenensis</name>
    <dbReference type="NCBI Taxonomy" id="2837387"/>
    <lineage>
        <taxon>Bacteria</taxon>
        <taxon>Pseudomonadati</taxon>
        <taxon>Pseudomonadota</taxon>
        <taxon>Gammaproteobacteria</taxon>
        <taxon>Alteromonadales</taxon>
        <taxon>Shewanellaceae</taxon>
        <taxon>Shewanella</taxon>
    </lineage>
</organism>
<dbReference type="Proteomes" id="UP001195903">
    <property type="component" value="Unassembled WGS sequence"/>
</dbReference>
<evidence type="ECO:0008006" key="5">
    <source>
        <dbReference type="Google" id="ProtNLM"/>
    </source>
</evidence>
<protein>
    <recommendedName>
        <fullName evidence="5">Peptidoglycan-binding protein CsiV</fullName>
    </recommendedName>
</protein>
<evidence type="ECO:0000256" key="2">
    <source>
        <dbReference type="SAM" id="SignalP"/>
    </source>
</evidence>
<dbReference type="InterPro" id="IPR021241">
    <property type="entry name" value="CsiV"/>
</dbReference>
<evidence type="ECO:0000256" key="1">
    <source>
        <dbReference type="SAM" id="MobiDB-lite"/>
    </source>
</evidence>
<evidence type="ECO:0000313" key="3">
    <source>
        <dbReference type="EMBL" id="MBT1443095.1"/>
    </source>
</evidence>
<feature type="chain" id="PRO_5045486867" description="Peptidoglycan-binding protein CsiV" evidence="2">
    <location>
        <begin position="22"/>
        <end position="378"/>
    </location>
</feature>
<name>A0ABS5UYE4_9GAMM</name>
<keyword evidence="2" id="KW-0732">Signal</keyword>
<comment type="caution">
    <text evidence="3">The sequence shown here is derived from an EMBL/GenBank/DDBJ whole genome shotgun (WGS) entry which is preliminary data.</text>
</comment>
<evidence type="ECO:0000313" key="4">
    <source>
        <dbReference type="Proteomes" id="UP001195903"/>
    </source>
</evidence>
<feature type="region of interest" description="Disordered" evidence="1">
    <location>
        <begin position="348"/>
        <end position="378"/>
    </location>
</feature>
<sequence length="378" mass="39958">MMRKIALAASFCLLPLGQAMAESWFEVEVFLFERNQPSAETWPKTPKIPPYAKGRDLIGERFQSAPDAALTPCSEDERVVDPLRCDGIDMQRSSFASSLPSPMPTKVTGKSAATAQSGAGAQLLDSSQLQLGDLVSNISRERGIKPLMHIGWQQPMEARHASKPIRLFGGENFADRFVLGGALKETPAIASGAGAGFGAGEGAVSDISASTAVESAAPTTPVWQLEGLLNVYLSQYLYVETDLVLRAPGTRKVVIEPATVASADVAAAAVATAETGSGQTAEVVSPLPVVAASSDAATLVMPNVEEQPFLYAVPLNQNRRVRSGQVHYFDHPKLGLIIQVRKMAQPSGAVDIEEPAAEPEGDDTPAADVINGQQPAQD</sequence>
<reference evidence="3 4" key="1">
    <citation type="submission" date="2021-05" db="EMBL/GenBank/DDBJ databases">
        <title>Shewanella sp. JM162201.</title>
        <authorList>
            <person name="Xu S."/>
            <person name="Li A."/>
        </authorList>
    </citation>
    <scope>NUCLEOTIDE SEQUENCE [LARGE SCALE GENOMIC DNA]</scope>
    <source>
        <strain evidence="3 4">JM162201</strain>
    </source>
</reference>